<sequence>MKHPEQILGNKDDCVQEIIWAYITAATKIPGVGFNIDEIVQAWNKMYEAKMRQIGVPSIDWSHCFTDDFQSFFMPWDIHENHCFLMKLEEKNSVSFHLPFSSCFESKFEQLQRLRDCVSGWSSLSRFRDFALQWIKKSCCHGLRLAVAVVKITFHLALFFITAGVWSLLSKTFPVQDIHFMAPLYAWNSVVL</sequence>
<name>A0ACB8Z7B2_ARCLA</name>
<reference evidence="1 2" key="2">
    <citation type="journal article" date="2022" name="Mol. Ecol. Resour.">
        <title>The genomes of chicory, endive, great burdock and yacon provide insights into Asteraceae paleo-polyploidization history and plant inulin production.</title>
        <authorList>
            <person name="Fan W."/>
            <person name="Wang S."/>
            <person name="Wang H."/>
            <person name="Wang A."/>
            <person name="Jiang F."/>
            <person name="Liu H."/>
            <person name="Zhao H."/>
            <person name="Xu D."/>
            <person name="Zhang Y."/>
        </authorList>
    </citation>
    <scope>NUCLEOTIDE SEQUENCE [LARGE SCALE GENOMIC DNA]</scope>
    <source>
        <strain evidence="2">cv. Niubang</strain>
    </source>
</reference>
<dbReference type="EMBL" id="CM042057">
    <property type="protein sequence ID" value="KAI3693180.1"/>
    <property type="molecule type" value="Genomic_DNA"/>
</dbReference>
<reference evidence="2" key="1">
    <citation type="journal article" date="2022" name="Mol. Ecol. Resour.">
        <title>The genomes of chicory, endive, great burdock and yacon provide insights into Asteraceae palaeo-polyploidization history and plant inulin production.</title>
        <authorList>
            <person name="Fan W."/>
            <person name="Wang S."/>
            <person name="Wang H."/>
            <person name="Wang A."/>
            <person name="Jiang F."/>
            <person name="Liu H."/>
            <person name="Zhao H."/>
            <person name="Xu D."/>
            <person name="Zhang Y."/>
        </authorList>
    </citation>
    <scope>NUCLEOTIDE SEQUENCE [LARGE SCALE GENOMIC DNA]</scope>
    <source>
        <strain evidence="2">cv. Niubang</strain>
    </source>
</reference>
<dbReference type="Proteomes" id="UP001055879">
    <property type="component" value="Linkage Group LG11"/>
</dbReference>
<evidence type="ECO:0000313" key="2">
    <source>
        <dbReference type="Proteomes" id="UP001055879"/>
    </source>
</evidence>
<proteinExistence type="predicted"/>
<keyword evidence="2" id="KW-1185">Reference proteome</keyword>
<comment type="caution">
    <text evidence="1">The sequence shown here is derived from an EMBL/GenBank/DDBJ whole genome shotgun (WGS) entry which is preliminary data.</text>
</comment>
<evidence type="ECO:0000313" key="1">
    <source>
        <dbReference type="EMBL" id="KAI3693180.1"/>
    </source>
</evidence>
<protein>
    <submittedName>
        <fullName evidence="1">Uncharacterized protein</fullName>
    </submittedName>
</protein>
<organism evidence="1 2">
    <name type="scientific">Arctium lappa</name>
    <name type="common">Greater burdock</name>
    <name type="synonym">Lappa major</name>
    <dbReference type="NCBI Taxonomy" id="4217"/>
    <lineage>
        <taxon>Eukaryota</taxon>
        <taxon>Viridiplantae</taxon>
        <taxon>Streptophyta</taxon>
        <taxon>Embryophyta</taxon>
        <taxon>Tracheophyta</taxon>
        <taxon>Spermatophyta</taxon>
        <taxon>Magnoliopsida</taxon>
        <taxon>eudicotyledons</taxon>
        <taxon>Gunneridae</taxon>
        <taxon>Pentapetalae</taxon>
        <taxon>asterids</taxon>
        <taxon>campanulids</taxon>
        <taxon>Asterales</taxon>
        <taxon>Asteraceae</taxon>
        <taxon>Carduoideae</taxon>
        <taxon>Cardueae</taxon>
        <taxon>Arctiinae</taxon>
        <taxon>Arctium</taxon>
    </lineage>
</organism>
<accession>A0ACB8Z7B2</accession>
<gene>
    <name evidence="1" type="ORF">L6452_33011</name>
</gene>